<evidence type="ECO:0000256" key="2">
    <source>
        <dbReference type="ARBA" id="ARBA00022448"/>
    </source>
</evidence>
<evidence type="ECO:0000256" key="4">
    <source>
        <dbReference type="ARBA" id="ARBA00022475"/>
    </source>
</evidence>
<keyword evidence="3" id="KW-0050">Antiport</keyword>
<evidence type="ECO:0000256" key="7">
    <source>
        <dbReference type="ARBA" id="ARBA00023136"/>
    </source>
</evidence>
<reference evidence="11" key="1">
    <citation type="submission" date="2020-10" db="EMBL/GenBank/DDBJ databases">
        <authorList>
            <person name="Gilroy R."/>
        </authorList>
    </citation>
    <scope>NUCLEOTIDE SEQUENCE</scope>
    <source>
        <strain evidence="11">CHK176-22527</strain>
    </source>
</reference>
<feature type="transmembrane region" description="Helical" evidence="9">
    <location>
        <begin position="245"/>
        <end position="261"/>
    </location>
</feature>
<dbReference type="Pfam" id="PF03553">
    <property type="entry name" value="Na_H_antiporter"/>
    <property type="match status" value="1"/>
</dbReference>
<comment type="caution">
    <text evidence="11">The sequence shown here is derived from an EMBL/GenBank/DDBJ whole genome shotgun (WGS) entry which is preliminary data.</text>
</comment>
<evidence type="ECO:0000256" key="3">
    <source>
        <dbReference type="ARBA" id="ARBA00022449"/>
    </source>
</evidence>
<evidence type="ECO:0000256" key="8">
    <source>
        <dbReference type="ARBA" id="ARBA00038435"/>
    </source>
</evidence>
<evidence type="ECO:0000313" key="12">
    <source>
        <dbReference type="Proteomes" id="UP000824159"/>
    </source>
</evidence>
<sequence>MTLIISFAVFMAAIIACLLLGYPLLAALVVGLISFIAAGRAKGFPVKDVLLMACRGVKDSLIVLEIVFLIGLITAIWRASGTITFFVYYGVEFVTPPFFVLLAFLMSCLLSYILGTSFSVSGTLGIIFMALARSGGVDTLVVAGAVMSGIYFGDRCSPASSSAILVANVTKTKLMDNVKMMHKTGIVPLIICIGLYTVLSVKNPLHQVDAGIMTSMVTEFDISLITLLPAVFILVLPMFKLDIRLAFIGSILSGFIIMVTLQDMSIAEALKCCIVGFEPYEEDLKDIIGGGGAVSMLETCGVIMLSCSYSGIFKGTDMLMELQDRINNIMNKTGRFIMMILLGIVTSIVFCSQTIAVILCSDLMTKPYLSTGGSKEEMAIDIENSTILISVMIPWNIACSVPLEMMGAGTGALMYSYLIFVLPVVYIFMKKIWFKNSVEKIEK</sequence>
<dbReference type="InterPro" id="IPR052180">
    <property type="entry name" value="NhaC_Na-H+_Antiporter"/>
</dbReference>
<evidence type="ECO:0000256" key="5">
    <source>
        <dbReference type="ARBA" id="ARBA00022692"/>
    </source>
</evidence>
<protein>
    <submittedName>
        <fullName evidence="11">Sodium:proton antiporter</fullName>
    </submittedName>
</protein>
<evidence type="ECO:0000256" key="6">
    <source>
        <dbReference type="ARBA" id="ARBA00022989"/>
    </source>
</evidence>
<dbReference type="GO" id="GO:0015297">
    <property type="term" value="F:antiporter activity"/>
    <property type="evidence" value="ECO:0007669"/>
    <property type="project" value="UniProtKB-KW"/>
</dbReference>
<name>A0A9D1KTU5_9FIRM</name>
<feature type="transmembrane region" description="Helical" evidence="9">
    <location>
        <begin position="86"/>
        <end position="105"/>
    </location>
</feature>
<keyword evidence="2" id="KW-0813">Transport</keyword>
<dbReference type="InterPro" id="IPR018461">
    <property type="entry name" value="Na/H_Antiport_NhaC-like_C"/>
</dbReference>
<feature type="transmembrane region" description="Helical" evidence="9">
    <location>
        <begin position="220"/>
        <end position="239"/>
    </location>
</feature>
<keyword evidence="5 9" id="KW-0812">Transmembrane</keyword>
<dbReference type="GO" id="GO:0005886">
    <property type="term" value="C:plasma membrane"/>
    <property type="evidence" value="ECO:0007669"/>
    <property type="project" value="UniProtKB-SubCell"/>
</dbReference>
<organism evidence="11 12">
    <name type="scientific">Candidatus Allocopromorpha excrementavium</name>
    <dbReference type="NCBI Taxonomy" id="2840741"/>
    <lineage>
        <taxon>Bacteria</taxon>
        <taxon>Bacillati</taxon>
        <taxon>Bacillota</taxon>
        <taxon>Clostridia</taxon>
        <taxon>Eubacteriales</taxon>
        <taxon>Eubacteriaceae</taxon>
        <taxon>Eubacteriaceae incertae sedis</taxon>
        <taxon>Candidatus Allocopromorpha</taxon>
    </lineage>
</organism>
<dbReference type="Proteomes" id="UP000824159">
    <property type="component" value="Unassembled WGS sequence"/>
</dbReference>
<keyword evidence="4" id="KW-1003">Cell membrane</keyword>
<feature type="transmembrane region" description="Helical" evidence="9">
    <location>
        <begin position="60"/>
        <end position="80"/>
    </location>
</feature>
<comment type="similarity">
    <text evidence="8">Belongs to the NhaC Na(+)/H(+) (TC 2.A.35) antiporter family.</text>
</comment>
<dbReference type="AlphaFoldDB" id="A0A9D1KTU5"/>
<feature type="transmembrane region" description="Helical" evidence="9">
    <location>
        <begin position="412"/>
        <end position="429"/>
    </location>
</feature>
<feature type="domain" description="Na+/H+ antiporter NhaC-like C-terminal" evidence="10">
    <location>
        <begin position="149"/>
        <end position="424"/>
    </location>
</feature>
<feature type="transmembrane region" description="Helical" evidence="9">
    <location>
        <begin position="180"/>
        <end position="199"/>
    </location>
</feature>
<feature type="transmembrane region" description="Helical" evidence="9">
    <location>
        <begin position="6"/>
        <end position="39"/>
    </location>
</feature>
<keyword evidence="6 9" id="KW-1133">Transmembrane helix</keyword>
<keyword evidence="7 9" id="KW-0472">Membrane</keyword>
<comment type="subcellular location">
    <subcellularLocation>
        <location evidence="1">Cell membrane</location>
        <topology evidence="1">Multi-pass membrane protein</topology>
    </subcellularLocation>
</comment>
<feature type="transmembrane region" description="Helical" evidence="9">
    <location>
        <begin position="336"/>
        <end position="359"/>
    </location>
</feature>
<dbReference type="PANTHER" id="PTHR33451">
    <property type="entry name" value="MALATE-2H(+)/NA(+)-LACTATE ANTIPORTER"/>
    <property type="match status" value="1"/>
</dbReference>
<gene>
    <name evidence="11" type="ORF">IAD12_02825</name>
</gene>
<evidence type="ECO:0000313" key="11">
    <source>
        <dbReference type="EMBL" id="HIT99171.1"/>
    </source>
</evidence>
<evidence type="ECO:0000256" key="1">
    <source>
        <dbReference type="ARBA" id="ARBA00004651"/>
    </source>
</evidence>
<evidence type="ECO:0000259" key="10">
    <source>
        <dbReference type="Pfam" id="PF03553"/>
    </source>
</evidence>
<accession>A0A9D1KTU5</accession>
<feature type="transmembrane region" description="Helical" evidence="9">
    <location>
        <begin position="112"/>
        <end position="132"/>
    </location>
</feature>
<dbReference type="PANTHER" id="PTHR33451:SF3">
    <property type="entry name" value="MALATE-2H(+)_NA(+)-LACTATE ANTIPORTER"/>
    <property type="match status" value="1"/>
</dbReference>
<evidence type="ECO:0000256" key="9">
    <source>
        <dbReference type="SAM" id="Phobius"/>
    </source>
</evidence>
<reference evidence="11" key="2">
    <citation type="journal article" date="2021" name="PeerJ">
        <title>Extensive microbial diversity within the chicken gut microbiome revealed by metagenomics and culture.</title>
        <authorList>
            <person name="Gilroy R."/>
            <person name="Ravi A."/>
            <person name="Getino M."/>
            <person name="Pursley I."/>
            <person name="Horton D.L."/>
            <person name="Alikhan N.F."/>
            <person name="Baker D."/>
            <person name="Gharbi K."/>
            <person name="Hall N."/>
            <person name="Watson M."/>
            <person name="Adriaenssens E.M."/>
            <person name="Foster-Nyarko E."/>
            <person name="Jarju S."/>
            <person name="Secka A."/>
            <person name="Antonio M."/>
            <person name="Oren A."/>
            <person name="Chaudhuri R.R."/>
            <person name="La Ragione R."/>
            <person name="Hildebrand F."/>
            <person name="Pallen M.J."/>
        </authorList>
    </citation>
    <scope>NUCLEOTIDE SEQUENCE</scope>
    <source>
        <strain evidence="11">CHK176-22527</strain>
    </source>
</reference>
<dbReference type="EMBL" id="DVLX01000028">
    <property type="protein sequence ID" value="HIT99171.1"/>
    <property type="molecule type" value="Genomic_DNA"/>
</dbReference>
<proteinExistence type="inferred from homology"/>